<evidence type="ECO:0000313" key="10">
    <source>
        <dbReference type="EMBL" id="JAS09243.1"/>
    </source>
</evidence>
<keyword evidence="2 5" id="KW-0378">Hydrolase</keyword>
<feature type="compositionally biased region" description="Basic and acidic residues" evidence="7">
    <location>
        <begin position="108"/>
        <end position="135"/>
    </location>
</feature>
<evidence type="ECO:0000256" key="1">
    <source>
        <dbReference type="ARBA" id="ARBA00022741"/>
    </source>
</evidence>
<evidence type="ECO:0000256" key="7">
    <source>
        <dbReference type="SAM" id="MobiDB-lite"/>
    </source>
</evidence>
<gene>
    <name evidence="10" type="ORF">g.12176</name>
</gene>
<comment type="similarity">
    <text evidence="5">Belongs to the DEAD box helicase family.</text>
</comment>
<evidence type="ECO:0000256" key="4">
    <source>
        <dbReference type="ARBA" id="ARBA00022840"/>
    </source>
</evidence>
<evidence type="ECO:0000256" key="5">
    <source>
        <dbReference type="RuleBase" id="RU000492"/>
    </source>
</evidence>
<accession>A0A1B6C6W5</accession>
<feature type="domain" description="Helicase ATP-binding" evidence="8">
    <location>
        <begin position="280"/>
        <end position="477"/>
    </location>
</feature>
<evidence type="ECO:0000259" key="9">
    <source>
        <dbReference type="PROSITE" id="PS51194"/>
    </source>
</evidence>
<feature type="region of interest" description="Disordered" evidence="7">
    <location>
        <begin position="156"/>
        <end position="190"/>
    </location>
</feature>
<dbReference type="InterPro" id="IPR027417">
    <property type="entry name" value="P-loop_NTPase"/>
</dbReference>
<dbReference type="InterPro" id="IPR001650">
    <property type="entry name" value="Helicase_C-like"/>
</dbReference>
<dbReference type="CDD" id="cd17956">
    <property type="entry name" value="DEADc_DDX51"/>
    <property type="match status" value="1"/>
</dbReference>
<dbReference type="PANTHER" id="PTHR47959">
    <property type="entry name" value="ATP-DEPENDENT RNA HELICASE RHLE-RELATED"/>
    <property type="match status" value="1"/>
</dbReference>
<keyword evidence="4 5" id="KW-0067">ATP-binding</keyword>
<dbReference type="SUPFAM" id="SSF52540">
    <property type="entry name" value="P-loop containing nucleoside triphosphate hydrolases"/>
    <property type="match status" value="2"/>
</dbReference>
<evidence type="ECO:0000256" key="6">
    <source>
        <dbReference type="SAM" id="Coils"/>
    </source>
</evidence>
<organism evidence="10">
    <name type="scientific">Clastoptera arizonana</name>
    <name type="common">Arizona spittle bug</name>
    <dbReference type="NCBI Taxonomy" id="38151"/>
    <lineage>
        <taxon>Eukaryota</taxon>
        <taxon>Metazoa</taxon>
        <taxon>Ecdysozoa</taxon>
        <taxon>Arthropoda</taxon>
        <taxon>Hexapoda</taxon>
        <taxon>Insecta</taxon>
        <taxon>Pterygota</taxon>
        <taxon>Neoptera</taxon>
        <taxon>Paraneoptera</taxon>
        <taxon>Hemiptera</taxon>
        <taxon>Auchenorrhyncha</taxon>
        <taxon>Cercopoidea</taxon>
        <taxon>Clastopteridae</taxon>
        <taxon>Clastoptera</taxon>
    </lineage>
</organism>
<dbReference type="GO" id="GO:0005829">
    <property type="term" value="C:cytosol"/>
    <property type="evidence" value="ECO:0007669"/>
    <property type="project" value="TreeGrafter"/>
</dbReference>
<dbReference type="PANTHER" id="PTHR47959:SF1">
    <property type="entry name" value="ATP-DEPENDENT RNA HELICASE DBPA"/>
    <property type="match status" value="1"/>
</dbReference>
<dbReference type="GO" id="GO:0003724">
    <property type="term" value="F:RNA helicase activity"/>
    <property type="evidence" value="ECO:0007669"/>
    <property type="project" value="TreeGrafter"/>
</dbReference>
<keyword evidence="1 5" id="KW-0547">Nucleotide-binding</keyword>
<protein>
    <recommendedName>
        <fullName evidence="11">RNA helicase</fullName>
    </recommendedName>
</protein>
<dbReference type="InterPro" id="IPR014001">
    <property type="entry name" value="Helicase_ATP-bd"/>
</dbReference>
<evidence type="ECO:0000259" key="8">
    <source>
        <dbReference type="PROSITE" id="PS51192"/>
    </source>
</evidence>
<dbReference type="PROSITE" id="PS51192">
    <property type="entry name" value="HELICASE_ATP_BIND_1"/>
    <property type="match status" value="1"/>
</dbReference>
<feature type="compositionally biased region" description="Polar residues" evidence="7">
    <location>
        <begin position="53"/>
        <end position="63"/>
    </location>
</feature>
<dbReference type="GO" id="GO:0003676">
    <property type="term" value="F:nucleic acid binding"/>
    <property type="evidence" value="ECO:0007669"/>
    <property type="project" value="InterPro"/>
</dbReference>
<feature type="compositionally biased region" description="Basic residues" evidence="7">
    <location>
        <begin position="168"/>
        <end position="178"/>
    </location>
</feature>
<keyword evidence="3 5" id="KW-0347">Helicase</keyword>
<dbReference type="PROSITE" id="PS51194">
    <property type="entry name" value="HELICASE_CTER"/>
    <property type="match status" value="1"/>
</dbReference>
<keyword evidence="6" id="KW-0175">Coiled coil</keyword>
<dbReference type="AlphaFoldDB" id="A0A1B6C6W5"/>
<proteinExistence type="inferred from homology"/>
<feature type="region of interest" description="Disordered" evidence="7">
    <location>
        <begin position="93"/>
        <end position="144"/>
    </location>
</feature>
<evidence type="ECO:0000256" key="3">
    <source>
        <dbReference type="ARBA" id="ARBA00022806"/>
    </source>
</evidence>
<dbReference type="Pfam" id="PF00270">
    <property type="entry name" value="DEAD"/>
    <property type="match status" value="1"/>
</dbReference>
<feature type="coiled-coil region" evidence="6">
    <location>
        <begin position="655"/>
        <end position="700"/>
    </location>
</feature>
<name>A0A1B6C6W5_9HEMI</name>
<evidence type="ECO:0008006" key="11">
    <source>
        <dbReference type="Google" id="ProtNLM"/>
    </source>
</evidence>
<dbReference type="CDD" id="cd18787">
    <property type="entry name" value="SF2_C_DEAD"/>
    <property type="match status" value="1"/>
</dbReference>
<dbReference type="PROSITE" id="PS00039">
    <property type="entry name" value="DEAD_ATP_HELICASE"/>
    <property type="match status" value="1"/>
</dbReference>
<dbReference type="InterPro" id="IPR050079">
    <property type="entry name" value="DEAD_box_RNA_helicase"/>
</dbReference>
<dbReference type="SMART" id="SM00490">
    <property type="entry name" value="HELICc"/>
    <property type="match status" value="1"/>
</dbReference>
<dbReference type="InterPro" id="IPR011545">
    <property type="entry name" value="DEAD/DEAH_box_helicase_dom"/>
</dbReference>
<reference evidence="10" key="1">
    <citation type="submission" date="2015-12" db="EMBL/GenBank/DDBJ databases">
        <title>De novo transcriptome assembly of four potential Pierce s Disease insect vectors from Arizona vineyards.</title>
        <authorList>
            <person name="Tassone E.E."/>
        </authorList>
    </citation>
    <scope>NUCLEOTIDE SEQUENCE</scope>
</reference>
<dbReference type="EMBL" id="GEDC01028055">
    <property type="protein sequence ID" value="JAS09243.1"/>
    <property type="molecule type" value="Transcribed_RNA"/>
</dbReference>
<feature type="compositionally biased region" description="Basic and acidic residues" evidence="7">
    <location>
        <begin position="36"/>
        <end position="52"/>
    </location>
</feature>
<dbReference type="Pfam" id="PF00271">
    <property type="entry name" value="Helicase_C"/>
    <property type="match status" value="1"/>
</dbReference>
<feature type="compositionally biased region" description="Basic and acidic residues" evidence="7">
    <location>
        <begin position="157"/>
        <end position="166"/>
    </location>
</feature>
<sequence>MFVVERYLGEDTQSQKEKDHLGRLIAQVKLREEYKNSLDKKNNSVSKHKNDNNEYNAEETTSTKNKKRKISYSNDESILNSNFDIDLSTDNVSKEKELKPKKRKKKKLLESSEKYYHNSEDSKYQEPEENVKGEENCSSNELRSFDSKNVSSNFFQIRDESNDPKMVKSSKKHKHKKLSSITDNDQNLVDDGPAEENGRQFEIIGNHSFNKKNEVKCVLSQWLAKPSVISVDLKNLEYDIYSIPDLNKQLVTKLQENKITHFFPVQSQLIPFLLKSEKKRSHRMWPVDICVSAPTGSGKTLAFVLPIIQSLMSRKITELQAIVILPVQDLATQVAAVFRKYVKGTGVSTYLTVGGTSLQQEQKHLVRQRIDGKFERLIDILITTPGRLVDHIYSTPGFTLKHLKYIVIDEADRLIDSFQNDWLYHLNNQLKVPGCPPLTVANLYSMPQRTQKLLFSATLTSNPEKLSELNLFKPHLFTSVVNSNKDKVESNKFIGKYTTPAELKEYFVRCERPLKPLVLFRLISKENWKQVLVFASSTKNVHNLATLLNILGKSTNHKIRVGEINSTMTRLLRQKLIERFTAGNIDVLVSTDSLARGIDIPGAAYVINYDVPKFIKSYIHRVGRTGRAGQDGTAVSLVAEEQMEQFTRLLKKGNKEKEVMEITIAEDELEVFEENYKAALQSLKEISEQQQKEIQEEKIMHRKLCSWKIKKSNLRTKKNNRIQEKKKKTRIKS</sequence>
<dbReference type="Gene3D" id="3.40.50.300">
    <property type="entry name" value="P-loop containing nucleotide triphosphate hydrolases"/>
    <property type="match status" value="2"/>
</dbReference>
<dbReference type="SMART" id="SM00487">
    <property type="entry name" value="DEXDc"/>
    <property type="match status" value="1"/>
</dbReference>
<feature type="region of interest" description="Disordered" evidence="7">
    <location>
        <begin position="36"/>
        <end position="68"/>
    </location>
</feature>
<feature type="domain" description="Helicase C-terminal" evidence="9">
    <location>
        <begin position="502"/>
        <end position="670"/>
    </location>
</feature>
<evidence type="ECO:0000256" key="2">
    <source>
        <dbReference type="ARBA" id="ARBA00022801"/>
    </source>
</evidence>
<dbReference type="GO" id="GO:0016787">
    <property type="term" value="F:hydrolase activity"/>
    <property type="evidence" value="ECO:0007669"/>
    <property type="project" value="UniProtKB-KW"/>
</dbReference>
<dbReference type="GO" id="GO:0005524">
    <property type="term" value="F:ATP binding"/>
    <property type="evidence" value="ECO:0007669"/>
    <property type="project" value="UniProtKB-KW"/>
</dbReference>
<dbReference type="InterPro" id="IPR000629">
    <property type="entry name" value="RNA-helicase_DEAD-box_CS"/>
</dbReference>